<keyword evidence="3" id="KW-1185">Reference proteome</keyword>
<dbReference type="EMBL" id="LR743598">
    <property type="protein sequence ID" value="CAA2628371.1"/>
    <property type="molecule type" value="Genomic_DNA"/>
</dbReference>
<reference evidence="1" key="1">
    <citation type="submission" date="2019-12" db="EMBL/GenBank/DDBJ databases">
        <authorList>
            <person name="Scholz U."/>
            <person name="Mascher M."/>
            <person name="Fiebig A."/>
        </authorList>
    </citation>
    <scope>NUCLEOTIDE SEQUENCE</scope>
</reference>
<dbReference type="EMBL" id="LR746274">
    <property type="protein sequence ID" value="CAA7404437.1"/>
    <property type="molecule type" value="Genomic_DNA"/>
</dbReference>
<accession>A0A7I8JBY7</accession>
<evidence type="ECO:0000313" key="2">
    <source>
        <dbReference type="EMBL" id="CAA7404437.1"/>
    </source>
</evidence>
<evidence type="ECO:0000313" key="1">
    <source>
        <dbReference type="EMBL" id="CAA2628371.1"/>
    </source>
</evidence>
<evidence type="ECO:0000313" key="3">
    <source>
        <dbReference type="Proteomes" id="UP000663760"/>
    </source>
</evidence>
<dbReference type="OrthoDB" id="1939491at2759"/>
<protein>
    <submittedName>
        <fullName evidence="1">Uncharacterized protein</fullName>
    </submittedName>
</protein>
<dbReference type="AlphaFoldDB" id="A0A7I8JBY7"/>
<name>A0A7I8JBY7_SPIIN</name>
<gene>
    <name evidence="1" type="ORF">SI7747_11014013</name>
    <name evidence="2" type="ORF">SI8410_11015115</name>
</gene>
<proteinExistence type="predicted"/>
<organism evidence="1">
    <name type="scientific">Spirodela intermedia</name>
    <name type="common">Intermediate duckweed</name>
    <dbReference type="NCBI Taxonomy" id="51605"/>
    <lineage>
        <taxon>Eukaryota</taxon>
        <taxon>Viridiplantae</taxon>
        <taxon>Streptophyta</taxon>
        <taxon>Embryophyta</taxon>
        <taxon>Tracheophyta</taxon>
        <taxon>Spermatophyta</taxon>
        <taxon>Magnoliopsida</taxon>
        <taxon>Liliopsida</taxon>
        <taxon>Araceae</taxon>
        <taxon>Lemnoideae</taxon>
        <taxon>Spirodela</taxon>
    </lineage>
</organism>
<dbReference type="Proteomes" id="UP000663760">
    <property type="component" value="Chromosome 11"/>
</dbReference>
<sequence>MTIIIHYLKIWWHYLLHSQFTIFIDNVTNTYFSS</sequence>